<dbReference type="PANTHER" id="PTHR11431">
    <property type="entry name" value="FERRITIN"/>
    <property type="match status" value="1"/>
</dbReference>
<name>A0A8D2IUP4_VARKO</name>
<dbReference type="PANTHER" id="PTHR11431:SF37">
    <property type="entry name" value="FERRITIN HEAVY CHAIN"/>
    <property type="match status" value="1"/>
</dbReference>
<dbReference type="GO" id="GO:0008199">
    <property type="term" value="F:ferric iron binding"/>
    <property type="evidence" value="ECO:0007669"/>
    <property type="project" value="InterPro"/>
</dbReference>
<sequence>MSETVCCAHFTKRSRGGSFLSSDWTGATPPGATGVIGFAWWVLSPSQMHQNYQQHHEAASSVYLSVFCCFDTDAVALEKFAKCFLLQSHEGREHAEMLMKLQDKRGGRWVDGRGECVALKKDVSPSLLEPHKLATGKNDPICVTSLKIKSIKALGGPVTNMHRMGRAPLGQKLMEKVTMK</sequence>
<evidence type="ECO:0000256" key="2">
    <source>
        <dbReference type="ARBA" id="ARBA00013107"/>
    </source>
</evidence>
<keyword evidence="7" id="KW-1185">Reference proteome</keyword>
<evidence type="ECO:0000313" key="6">
    <source>
        <dbReference type="Ensembl" id="ENSVKKP00000002872.1"/>
    </source>
</evidence>
<reference evidence="6" key="2">
    <citation type="submission" date="2025-09" db="UniProtKB">
        <authorList>
            <consortium name="Ensembl"/>
        </authorList>
    </citation>
    <scope>IDENTIFICATION</scope>
</reference>
<evidence type="ECO:0000256" key="1">
    <source>
        <dbReference type="ARBA" id="ARBA00007513"/>
    </source>
</evidence>
<protein>
    <recommendedName>
        <fullName evidence="2">ferroxidase</fullName>
        <ecNumber evidence="2">1.16.3.1</ecNumber>
    </recommendedName>
</protein>
<dbReference type="GO" id="GO:0004322">
    <property type="term" value="F:ferroxidase activity"/>
    <property type="evidence" value="ECO:0007669"/>
    <property type="project" value="UniProtKB-EC"/>
</dbReference>
<dbReference type="InterPro" id="IPR001519">
    <property type="entry name" value="Ferritin"/>
</dbReference>
<dbReference type="GO" id="GO:0006826">
    <property type="term" value="P:iron ion transport"/>
    <property type="evidence" value="ECO:0007669"/>
    <property type="project" value="InterPro"/>
</dbReference>
<evidence type="ECO:0000256" key="3">
    <source>
        <dbReference type="ARBA" id="ARBA00047990"/>
    </source>
</evidence>
<dbReference type="GO" id="GO:0008198">
    <property type="term" value="F:ferrous iron binding"/>
    <property type="evidence" value="ECO:0007669"/>
    <property type="project" value="TreeGrafter"/>
</dbReference>
<evidence type="ECO:0000313" key="7">
    <source>
        <dbReference type="Proteomes" id="UP000694545"/>
    </source>
</evidence>
<dbReference type="GO" id="GO:0006879">
    <property type="term" value="P:intracellular iron ion homeostasis"/>
    <property type="evidence" value="ECO:0007669"/>
    <property type="project" value="InterPro"/>
</dbReference>
<dbReference type="InterPro" id="IPR012347">
    <property type="entry name" value="Ferritin-like"/>
</dbReference>
<dbReference type="InterPro" id="IPR008331">
    <property type="entry name" value="Ferritin_DPS_dom"/>
</dbReference>
<proteinExistence type="inferred from homology"/>
<reference evidence="6" key="1">
    <citation type="submission" date="2025-08" db="UniProtKB">
        <authorList>
            <consortium name="Ensembl"/>
        </authorList>
    </citation>
    <scope>IDENTIFICATION</scope>
</reference>
<dbReference type="EC" id="1.16.3.1" evidence="2"/>
<keyword evidence="4" id="KW-0408">Iron</keyword>
<feature type="domain" description="Ferritin/DPS" evidence="5">
    <location>
        <begin position="58"/>
        <end position="108"/>
    </location>
</feature>
<dbReference type="Proteomes" id="UP000694545">
    <property type="component" value="Unplaced"/>
</dbReference>
<evidence type="ECO:0000256" key="4">
    <source>
        <dbReference type="PIRSR" id="PIRSR601519-1"/>
    </source>
</evidence>
<evidence type="ECO:0000259" key="5">
    <source>
        <dbReference type="Pfam" id="PF00210"/>
    </source>
</evidence>
<comment type="similarity">
    <text evidence="1">Belongs to the ferritin family.</text>
</comment>
<accession>A0A8D2IUP4</accession>
<organism evidence="6 7">
    <name type="scientific">Varanus komodoensis</name>
    <name type="common">Komodo dragon</name>
    <dbReference type="NCBI Taxonomy" id="61221"/>
    <lineage>
        <taxon>Eukaryota</taxon>
        <taxon>Metazoa</taxon>
        <taxon>Chordata</taxon>
        <taxon>Craniata</taxon>
        <taxon>Vertebrata</taxon>
        <taxon>Euteleostomi</taxon>
        <taxon>Lepidosauria</taxon>
        <taxon>Squamata</taxon>
        <taxon>Bifurcata</taxon>
        <taxon>Unidentata</taxon>
        <taxon>Episquamata</taxon>
        <taxon>Toxicofera</taxon>
        <taxon>Anguimorpha</taxon>
        <taxon>Paleoanguimorpha</taxon>
        <taxon>Varanoidea</taxon>
        <taxon>Varanidae</taxon>
        <taxon>Varanus</taxon>
    </lineage>
</organism>
<dbReference type="InterPro" id="IPR009078">
    <property type="entry name" value="Ferritin-like_SF"/>
</dbReference>
<dbReference type="AlphaFoldDB" id="A0A8D2IUP4"/>
<dbReference type="Pfam" id="PF00210">
    <property type="entry name" value="Ferritin"/>
    <property type="match status" value="1"/>
</dbReference>
<comment type="catalytic activity">
    <reaction evidence="3">
        <text>4 Fe(2+) + O2 + 4 H(+) = 4 Fe(3+) + 2 H2O</text>
        <dbReference type="Rhea" id="RHEA:11148"/>
        <dbReference type="ChEBI" id="CHEBI:15377"/>
        <dbReference type="ChEBI" id="CHEBI:15378"/>
        <dbReference type="ChEBI" id="CHEBI:15379"/>
        <dbReference type="ChEBI" id="CHEBI:29033"/>
        <dbReference type="ChEBI" id="CHEBI:29034"/>
        <dbReference type="EC" id="1.16.3.1"/>
    </reaction>
</comment>
<dbReference type="Ensembl" id="ENSVKKT00000002949.1">
    <property type="protein sequence ID" value="ENSVKKP00000002872.1"/>
    <property type="gene ID" value="ENSVKKG00000002198.1"/>
</dbReference>
<dbReference type="GO" id="GO:0005737">
    <property type="term" value="C:cytoplasm"/>
    <property type="evidence" value="ECO:0007669"/>
    <property type="project" value="TreeGrafter"/>
</dbReference>
<feature type="binding site" evidence="4">
    <location>
        <position position="94"/>
    </location>
    <ligand>
        <name>Fe cation</name>
        <dbReference type="ChEBI" id="CHEBI:24875"/>
        <label>1</label>
    </ligand>
</feature>
<keyword evidence="4" id="KW-0479">Metal-binding</keyword>
<dbReference type="Gene3D" id="1.20.1260.10">
    <property type="match status" value="2"/>
</dbReference>
<dbReference type="SUPFAM" id="SSF47240">
    <property type="entry name" value="Ferritin-like"/>
    <property type="match status" value="1"/>
</dbReference>